<name>A0A2S8SCG2_9RHOB</name>
<comment type="caution">
    <text evidence="1">The sequence shown here is derived from an EMBL/GenBank/DDBJ whole genome shotgun (WGS) entry which is preliminary data.</text>
</comment>
<sequence length="198" mass="21785">MTRQNRITPEGAIVADPARGMFMGNRGILHDDMGRITAPFRHRNWVCCVLEFKGRERKLMQPGCYTELFFLDEALALAAGHRPCADYNRFREAWAKTTGSKPSAKEIDATLHEARVVPRLRVQRTHEADLTDLPDGTFIRGARTPALILGDRLLPWSPSGYGASSPRPGSGRVTVLTPAPTVAVLKAGYRPALHPSAS</sequence>
<dbReference type="Proteomes" id="UP000238338">
    <property type="component" value="Unassembled WGS sequence"/>
</dbReference>
<gene>
    <name evidence="1" type="ORF">LX70_00261</name>
</gene>
<dbReference type="EMBL" id="PVEP01000001">
    <property type="protein sequence ID" value="PQV58449.1"/>
    <property type="molecule type" value="Genomic_DNA"/>
</dbReference>
<dbReference type="OrthoDB" id="894286at2"/>
<accession>A0A2S8SCG2</accession>
<proteinExistence type="predicted"/>
<organism evidence="1 2">
    <name type="scientific">Albidovulum denitrificans</name>
    <dbReference type="NCBI Taxonomy" id="404881"/>
    <lineage>
        <taxon>Bacteria</taxon>
        <taxon>Pseudomonadati</taxon>
        <taxon>Pseudomonadota</taxon>
        <taxon>Alphaproteobacteria</taxon>
        <taxon>Rhodobacterales</taxon>
        <taxon>Paracoccaceae</taxon>
        <taxon>Albidovulum</taxon>
    </lineage>
</organism>
<evidence type="ECO:0000313" key="2">
    <source>
        <dbReference type="Proteomes" id="UP000238338"/>
    </source>
</evidence>
<keyword evidence="2" id="KW-1185">Reference proteome</keyword>
<reference evidence="1 2" key="1">
    <citation type="submission" date="2018-02" db="EMBL/GenBank/DDBJ databases">
        <title>Genomic Encyclopedia of Archaeal and Bacterial Type Strains, Phase II (KMG-II): from individual species to whole genera.</title>
        <authorList>
            <person name="Goeker M."/>
        </authorList>
    </citation>
    <scope>NUCLEOTIDE SEQUENCE [LARGE SCALE GENOMIC DNA]</scope>
    <source>
        <strain evidence="1 2">DSM 18921</strain>
    </source>
</reference>
<evidence type="ECO:0000313" key="1">
    <source>
        <dbReference type="EMBL" id="PQV58449.1"/>
    </source>
</evidence>
<dbReference type="RefSeq" id="WP_105512728.1">
    <property type="nucleotide sequence ID" value="NZ_PVEP01000001.1"/>
</dbReference>
<dbReference type="AlphaFoldDB" id="A0A2S8SCG2"/>
<protein>
    <submittedName>
        <fullName evidence="1">Uncharacterized protein</fullName>
    </submittedName>
</protein>